<reference evidence="2 3" key="1">
    <citation type="journal article" date="2022" name="Syst. Appl. Microbiol.">
        <title>Rhodopirellula aestuarii sp. nov., a novel member of the genus Rhodopirellula isolated from brackish sediments collected in the Tagus River estuary, Portugal.</title>
        <authorList>
            <person name="Vitorino I.R."/>
            <person name="Klimek D."/>
            <person name="Calusinska M."/>
            <person name="Lobo-da-Cunha A."/>
            <person name="Vasconcelos V."/>
            <person name="Lage O.M."/>
        </authorList>
    </citation>
    <scope>NUCLEOTIDE SEQUENCE [LARGE SCALE GENOMIC DNA]</scope>
    <source>
        <strain evidence="2 3">ICT_H3.1</strain>
    </source>
</reference>
<keyword evidence="1" id="KW-0812">Transmembrane</keyword>
<keyword evidence="1" id="KW-0472">Membrane</keyword>
<feature type="transmembrane region" description="Helical" evidence="1">
    <location>
        <begin position="12"/>
        <end position="30"/>
    </location>
</feature>
<proteinExistence type="predicted"/>
<keyword evidence="3" id="KW-1185">Reference proteome</keyword>
<evidence type="ECO:0000256" key="1">
    <source>
        <dbReference type="SAM" id="Phobius"/>
    </source>
</evidence>
<protein>
    <submittedName>
        <fullName evidence="2">Uncharacterized protein</fullName>
    </submittedName>
</protein>
<dbReference type="EMBL" id="JAMQBK010000024">
    <property type="protein sequence ID" value="MCM2370829.1"/>
    <property type="molecule type" value="Genomic_DNA"/>
</dbReference>
<sequence length="204" mass="22856">MSNESKHNPYLVALIPVLAAAILGFIVWMYQSTFDAGKLQSHVDYRTEAVGPNRMKVLMNLQLTNNTDETITTTEVRFRLRSEGEIVHDAAQTATMTVSEELNVILPNVPPGESSEVRQEFRHVMKAGDDDWSRWTIHPPRGTQWQGVMNVQPILIHSGGELMLDEVNVAVEPWEERGGLILNLPEDPEATIERITIGNGVVEM</sequence>
<organism evidence="2 3">
    <name type="scientific">Aporhodopirellula aestuarii</name>
    <dbReference type="NCBI Taxonomy" id="2950107"/>
    <lineage>
        <taxon>Bacteria</taxon>
        <taxon>Pseudomonadati</taxon>
        <taxon>Planctomycetota</taxon>
        <taxon>Planctomycetia</taxon>
        <taxon>Pirellulales</taxon>
        <taxon>Pirellulaceae</taxon>
        <taxon>Aporhodopirellula</taxon>
    </lineage>
</organism>
<dbReference type="RefSeq" id="WP_250928473.1">
    <property type="nucleotide sequence ID" value="NZ_JAMQBK010000024.1"/>
</dbReference>
<keyword evidence="1" id="KW-1133">Transmembrane helix</keyword>
<accession>A0ABT0U1R1</accession>
<comment type="caution">
    <text evidence="2">The sequence shown here is derived from an EMBL/GenBank/DDBJ whole genome shotgun (WGS) entry which is preliminary data.</text>
</comment>
<evidence type="ECO:0000313" key="3">
    <source>
        <dbReference type="Proteomes" id="UP001202961"/>
    </source>
</evidence>
<gene>
    <name evidence="2" type="ORF">NB063_09440</name>
</gene>
<evidence type="ECO:0000313" key="2">
    <source>
        <dbReference type="EMBL" id="MCM2370829.1"/>
    </source>
</evidence>
<dbReference type="Proteomes" id="UP001202961">
    <property type="component" value="Unassembled WGS sequence"/>
</dbReference>
<name>A0ABT0U1R1_9BACT</name>